<feature type="chain" id="PRO_5036223798" description="Transmembrane protein" evidence="2">
    <location>
        <begin position="18"/>
        <end position="405"/>
    </location>
</feature>
<feature type="transmembrane region" description="Helical" evidence="1">
    <location>
        <begin position="356"/>
        <end position="376"/>
    </location>
</feature>
<protein>
    <recommendedName>
        <fullName evidence="6">Transmembrane protein</fullName>
    </recommendedName>
</protein>
<evidence type="ECO:0000256" key="2">
    <source>
        <dbReference type="SAM" id="SignalP"/>
    </source>
</evidence>
<feature type="signal peptide" evidence="2">
    <location>
        <begin position="1"/>
        <end position="17"/>
    </location>
</feature>
<sequence>MYSFLTIIFLTISIIQAKDYDINDQQICTRNPFTANFPHNCSRARLFQIVDTPNTNTILHITIIFDILNCTVPKNCSLFSSTLQFNTLFTITKSDDYDQLIYFTFFSWNQRSMYINNKTNLSFEESTASSYLYNTSSEQFTQQMKPSKIVIIFLTVSVIQTTDYAINDQQICTRNPFTANFNHNCSRARLLQTVGTPNTNAIIHITIIFDLLLCGFDGLLNISPTGILNTSFTITKSDEYDQLIYFTFFSWSQRSMYINNKTNLTFGVSTINSYLYNTSSEQFSQTINPLPIVECNCALLNKSFTPENVTRVYYLNTDAINLNIDLSTSSYYIPPMFDFVGICLTTETKLSTGGKVFIILISVFSFITIVLIAICLRKQLKELWHIFTNYLKEKRGQGARVRVDH</sequence>
<organism evidence="3 5">
    <name type="scientific">Adineta steineri</name>
    <dbReference type="NCBI Taxonomy" id="433720"/>
    <lineage>
        <taxon>Eukaryota</taxon>
        <taxon>Metazoa</taxon>
        <taxon>Spiralia</taxon>
        <taxon>Gnathifera</taxon>
        <taxon>Rotifera</taxon>
        <taxon>Eurotatoria</taxon>
        <taxon>Bdelloidea</taxon>
        <taxon>Adinetida</taxon>
        <taxon>Adinetidae</taxon>
        <taxon>Adineta</taxon>
    </lineage>
</organism>
<evidence type="ECO:0000256" key="1">
    <source>
        <dbReference type="SAM" id="Phobius"/>
    </source>
</evidence>
<dbReference type="AlphaFoldDB" id="A0A814ACA6"/>
<comment type="caution">
    <text evidence="3">The sequence shown here is derived from an EMBL/GenBank/DDBJ whole genome shotgun (WGS) entry which is preliminary data.</text>
</comment>
<name>A0A814ACA6_9BILA</name>
<keyword evidence="1" id="KW-0472">Membrane</keyword>
<gene>
    <name evidence="3" type="ORF">IZO911_LOCUS12805</name>
    <name evidence="4" type="ORF">KXQ929_LOCUS13533</name>
</gene>
<keyword evidence="1" id="KW-1133">Transmembrane helix</keyword>
<evidence type="ECO:0000313" key="3">
    <source>
        <dbReference type="EMBL" id="CAF0911556.1"/>
    </source>
</evidence>
<dbReference type="EMBL" id="CAJOBB010000726">
    <property type="protein sequence ID" value="CAF3738936.1"/>
    <property type="molecule type" value="Genomic_DNA"/>
</dbReference>
<evidence type="ECO:0000313" key="5">
    <source>
        <dbReference type="Proteomes" id="UP000663860"/>
    </source>
</evidence>
<dbReference type="Proteomes" id="UP000663868">
    <property type="component" value="Unassembled WGS sequence"/>
</dbReference>
<evidence type="ECO:0000313" key="4">
    <source>
        <dbReference type="EMBL" id="CAF3738936.1"/>
    </source>
</evidence>
<keyword evidence="1" id="KW-0812">Transmembrane</keyword>
<proteinExistence type="predicted"/>
<reference evidence="3" key="1">
    <citation type="submission" date="2021-02" db="EMBL/GenBank/DDBJ databases">
        <authorList>
            <person name="Nowell W R."/>
        </authorList>
    </citation>
    <scope>NUCLEOTIDE SEQUENCE</scope>
</reference>
<dbReference type="EMBL" id="CAJNOE010000100">
    <property type="protein sequence ID" value="CAF0911556.1"/>
    <property type="molecule type" value="Genomic_DNA"/>
</dbReference>
<keyword evidence="2" id="KW-0732">Signal</keyword>
<accession>A0A814ACA6</accession>
<evidence type="ECO:0008006" key="6">
    <source>
        <dbReference type="Google" id="ProtNLM"/>
    </source>
</evidence>
<dbReference type="Proteomes" id="UP000663860">
    <property type="component" value="Unassembled WGS sequence"/>
</dbReference>